<dbReference type="InterPro" id="IPR012337">
    <property type="entry name" value="RNaseH-like_sf"/>
</dbReference>
<comment type="caution">
    <text evidence="2">The sequence shown here is derived from an EMBL/GenBank/DDBJ whole genome shotgun (WGS) entry which is preliminary data.</text>
</comment>
<name>A0A438H3C1_VITVI</name>
<dbReference type="PROSITE" id="PS50994">
    <property type="entry name" value="INTEGRASE"/>
    <property type="match status" value="1"/>
</dbReference>
<dbReference type="Proteomes" id="UP000288805">
    <property type="component" value="Unassembled WGS sequence"/>
</dbReference>
<dbReference type="InterPro" id="IPR039537">
    <property type="entry name" value="Retrotran_Ty1/copia-like"/>
</dbReference>
<dbReference type="SUPFAM" id="SSF53098">
    <property type="entry name" value="Ribonuclease H-like"/>
    <property type="match status" value="1"/>
</dbReference>
<proteinExistence type="predicted"/>
<reference evidence="2 3" key="1">
    <citation type="journal article" date="2018" name="PLoS Genet.">
        <title>Population sequencing reveals clonal diversity and ancestral inbreeding in the grapevine cultivar Chardonnay.</title>
        <authorList>
            <person name="Roach M.J."/>
            <person name="Johnson D.L."/>
            <person name="Bohlmann J."/>
            <person name="van Vuuren H.J."/>
            <person name="Jones S.J."/>
            <person name="Pretorius I.S."/>
            <person name="Schmidt S.A."/>
            <person name="Borneman A.R."/>
        </authorList>
    </citation>
    <scope>NUCLEOTIDE SEQUENCE [LARGE SCALE GENOMIC DNA]</scope>
    <source>
        <strain evidence="3">cv. Chardonnay</strain>
        <tissue evidence="2">Leaf</tissue>
    </source>
</reference>
<dbReference type="GO" id="GO:0015074">
    <property type="term" value="P:DNA integration"/>
    <property type="evidence" value="ECO:0007669"/>
    <property type="project" value="InterPro"/>
</dbReference>
<accession>A0A438H3C1</accession>
<feature type="domain" description="Integrase catalytic" evidence="1">
    <location>
        <begin position="1"/>
        <end position="122"/>
    </location>
</feature>
<gene>
    <name evidence="2" type="primary">POLX_256</name>
    <name evidence="2" type="ORF">CK203_050981</name>
</gene>
<dbReference type="GO" id="GO:0003676">
    <property type="term" value="F:nucleic acid binding"/>
    <property type="evidence" value="ECO:0007669"/>
    <property type="project" value="InterPro"/>
</dbReference>
<dbReference type="AlphaFoldDB" id="A0A438H3C1"/>
<evidence type="ECO:0000313" key="3">
    <source>
        <dbReference type="Proteomes" id="UP000288805"/>
    </source>
</evidence>
<dbReference type="InterPro" id="IPR036397">
    <property type="entry name" value="RNaseH_sf"/>
</dbReference>
<dbReference type="PANTHER" id="PTHR42648">
    <property type="entry name" value="TRANSPOSASE, PUTATIVE-RELATED"/>
    <property type="match status" value="1"/>
</dbReference>
<sequence>MCGSFNVHARGGYEYFIMLTNDYSRFGYVYLMHRKSDAFDKLIEFKVDSKNQLVKRIKALRSYQGGEYMSTQFNFFLMEHKIISQLSALRTPQQNGVAEIRNRMLMDMVKSMMSFSSLLLAF</sequence>
<evidence type="ECO:0000313" key="2">
    <source>
        <dbReference type="EMBL" id="RVW78813.1"/>
    </source>
</evidence>
<dbReference type="Gene3D" id="3.30.420.10">
    <property type="entry name" value="Ribonuclease H-like superfamily/Ribonuclease H"/>
    <property type="match status" value="1"/>
</dbReference>
<organism evidence="2 3">
    <name type="scientific">Vitis vinifera</name>
    <name type="common">Grape</name>
    <dbReference type="NCBI Taxonomy" id="29760"/>
    <lineage>
        <taxon>Eukaryota</taxon>
        <taxon>Viridiplantae</taxon>
        <taxon>Streptophyta</taxon>
        <taxon>Embryophyta</taxon>
        <taxon>Tracheophyta</taxon>
        <taxon>Spermatophyta</taxon>
        <taxon>Magnoliopsida</taxon>
        <taxon>eudicotyledons</taxon>
        <taxon>Gunneridae</taxon>
        <taxon>Pentapetalae</taxon>
        <taxon>rosids</taxon>
        <taxon>Vitales</taxon>
        <taxon>Vitaceae</taxon>
        <taxon>Viteae</taxon>
        <taxon>Vitis</taxon>
    </lineage>
</organism>
<dbReference type="EMBL" id="QGNW01000290">
    <property type="protein sequence ID" value="RVW78813.1"/>
    <property type="molecule type" value="Genomic_DNA"/>
</dbReference>
<dbReference type="PANTHER" id="PTHR42648:SF27">
    <property type="entry name" value="RNA-DIRECTED DNA POLYMERASE"/>
    <property type="match status" value="1"/>
</dbReference>
<dbReference type="InterPro" id="IPR001584">
    <property type="entry name" value="Integrase_cat-core"/>
</dbReference>
<protein>
    <submittedName>
        <fullName evidence="2">Retrovirus-related Pol polyprotein from transposon TNT 1-94</fullName>
    </submittedName>
</protein>
<evidence type="ECO:0000259" key="1">
    <source>
        <dbReference type="PROSITE" id="PS50994"/>
    </source>
</evidence>